<dbReference type="AlphaFoldDB" id="A0A7L4P5Y5"/>
<organism evidence="2 3">
    <name type="scientific">Pyrobaculum arsenaticum</name>
    <dbReference type="NCBI Taxonomy" id="121277"/>
    <lineage>
        <taxon>Archaea</taxon>
        <taxon>Thermoproteota</taxon>
        <taxon>Thermoprotei</taxon>
        <taxon>Thermoproteales</taxon>
        <taxon>Thermoproteaceae</taxon>
        <taxon>Pyrobaculum</taxon>
    </lineage>
</organism>
<dbReference type="GeneID" id="38938077"/>
<dbReference type="Proteomes" id="UP000554766">
    <property type="component" value="Unassembled WGS sequence"/>
</dbReference>
<accession>A0A7L4P5Y5</accession>
<proteinExistence type="predicted"/>
<reference evidence="2 3" key="1">
    <citation type="journal article" date="2020" name="Nat. Commun.">
        <title>The structures of two archaeal type IV pili illuminate evolutionary relationships.</title>
        <authorList>
            <person name="Wang F."/>
            <person name="Baquero D.P."/>
            <person name="Su Z."/>
            <person name="Beltran L.C."/>
            <person name="Prangishvili D."/>
            <person name="Krupovic M."/>
            <person name="Egelman E.H."/>
        </authorList>
    </citation>
    <scope>NUCLEOTIDE SEQUENCE [LARGE SCALE GENOMIC DNA]</scope>
    <source>
        <strain evidence="2 3">2GA</strain>
    </source>
</reference>
<keyword evidence="3" id="KW-1185">Reference proteome</keyword>
<dbReference type="EMBL" id="JAAVJF010000001">
    <property type="protein sequence ID" value="NYR14595.1"/>
    <property type="molecule type" value="Genomic_DNA"/>
</dbReference>
<feature type="transmembrane region" description="Helical" evidence="1">
    <location>
        <begin position="408"/>
        <end position="427"/>
    </location>
</feature>
<comment type="caution">
    <text evidence="2">The sequence shown here is derived from an EMBL/GenBank/DDBJ whole genome shotgun (WGS) entry which is preliminary data.</text>
</comment>
<evidence type="ECO:0000256" key="1">
    <source>
        <dbReference type="SAM" id="Phobius"/>
    </source>
</evidence>
<keyword evidence="1" id="KW-1133">Transmembrane helix</keyword>
<keyword evidence="1" id="KW-0472">Membrane</keyword>
<gene>
    <name evidence="2" type="ORF">HC235_01130</name>
</gene>
<keyword evidence="1" id="KW-0812">Transmembrane</keyword>
<evidence type="ECO:0000313" key="3">
    <source>
        <dbReference type="Proteomes" id="UP000554766"/>
    </source>
</evidence>
<sequence>MKVKAFGTELTSNFTATDGLNVVVVVPTTKVRVRAVDGFGLPRSWPVELIGVAKGNGTIGPVEVLGNGTYTARVLAFGRWFNSTFFAVPGKVQNVSVVVPTALLTVRAVDGFGRQRDWPVEVVGVSRGSGVVGPVEVLAGTYTARVSALGAVFNKTVEVRPGENATAAVQVPTALLSAAVVDGFGSRRDWPLEIRGVAGGRGSVGPVEVLGGRRYVVAAAAFGKNFTEVVDLAPGANATVVVRVPTAKVAAKVVDSFGRQRDWPVEIVGVASGRGGVEPVEVLAGRYVARASAFGREFAVELAAEPGKVAEAVVQVPTAVLNIVVLDDDKKPLDRYVEYVAVGGNSSSKPPRELELLAGRYTIRARDLGKETSSEVELGPGEVKTVELIIPGTAGFDVGGTRVTYSTAAALVAVALAAVAGVVALALRRRRRQAK</sequence>
<name>A0A7L4P5Y5_9CREN</name>
<dbReference type="RefSeq" id="WP_128867411.1">
    <property type="nucleotide sequence ID" value="NZ_JAAVJF010000001.1"/>
</dbReference>
<evidence type="ECO:0000313" key="2">
    <source>
        <dbReference type="EMBL" id="NYR14595.1"/>
    </source>
</evidence>
<protein>
    <submittedName>
        <fullName evidence="2">Uncharacterized protein</fullName>
    </submittedName>
</protein>